<protein>
    <submittedName>
        <fullName evidence="4">Winged helix-turn-helix domain-containing protein</fullName>
    </submittedName>
</protein>
<dbReference type="Pfam" id="PF00486">
    <property type="entry name" value="Trans_reg_C"/>
    <property type="match status" value="1"/>
</dbReference>
<sequence length="271" mass="29809">MSHSFTLKNGSKALFNPEDSRLSITTPLGEIQHSTLGRAESRLLDLLLAEPGVIKSREQIIEHTWNDRVVASGSLNQVVFSLRNLLNDSRDHEILMTIPRRGYRFNPAYVSAGTTPQIQPTPAPVELEIPRAPAPTADAPAPVPAPVEPKQPIAWLSIAYAVTLLTCLATLAHYTFSAKAPSIEVASTQRDQLTINTLGSSRDSARALYTALEQQLQDLPKHLIGQVWINQSRSNYSISCIRADQSTRNMLFNPQQKPLASLLAQCLEVTL</sequence>
<dbReference type="InterPro" id="IPR001867">
    <property type="entry name" value="OmpR/PhoB-type_DNA-bd"/>
</dbReference>
<accession>A0A7X1GAN7</accession>
<dbReference type="PROSITE" id="PS51755">
    <property type="entry name" value="OMPR_PHOB"/>
    <property type="match status" value="1"/>
</dbReference>
<feature type="DNA-binding region" description="OmpR/PhoB-type" evidence="2">
    <location>
        <begin position="4"/>
        <end position="107"/>
    </location>
</feature>
<reference evidence="4 5" key="1">
    <citation type="submission" date="2020-08" db="EMBL/GenBank/DDBJ databases">
        <title>Pseudomonas sp. nov.</title>
        <authorList>
            <person name="Gieschler S."/>
            <person name="Fiedler G."/>
            <person name="Brinks E."/>
            <person name="Boehnlein C."/>
            <person name="Franz C.M.A.P."/>
            <person name="Kabisch J."/>
        </authorList>
    </citation>
    <scope>NUCLEOTIDE SEQUENCE [LARGE SCALE GENOMIC DNA]</scope>
    <source>
        <strain evidence="4 5">MBT-1</strain>
    </source>
</reference>
<dbReference type="GO" id="GO:0006355">
    <property type="term" value="P:regulation of DNA-templated transcription"/>
    <property type="evidence" value="ECO:0007669"/>
    <property type="project" value="InterPro"/>
</dbReference>
<dbReference type="GO" id="GO:0000160">
    <property type="term" value="P:phosphorelay signal transduction system"/>
    <property type="evidence" value="ECO:0007669"/>
    <property type="project" value="InterPro"/>
</dbReference>
<dbReference type="RefSeq" id="WP_185818029.1">
    <property type="nucleotide sequence ID" value="NZ_JACMYG010000003.1"/>
</dbReference>
<evidence type="ECO:0000313" key="5">
    <source>
        <dbReference type="Proteomes" id="UP000526003"/>
    </source>
</evidence>
<evidence type="ECO:0000256" key="2">
    <source>
        <dbReference type="PROSITE-ProRule" id="PRU01091"/>
    </source>
</evidence>
<evidence type="ECO:0000256" key="1">
    <source>
        <dbReference type="ARBA" id="ARBA00023125"/>
    </source>
</evidence>
<gene>
    <name evidence="4" type="ORF">H7995_04125</name>
</gene>
<name>A0A7X1GAN7_9PSED</name>
<dbReference type="AlphaFoldDB" id="A0A7X1GAN7"/>
<dbReference type="Gene3D" id="1.10.10.10">
    <property type="entry name" value="Winged helix-like DNA-binding domain superfamily/Winged helix DNA-binding domain"/>
    <property type="match status" value="1"/>
</dbReference>
<dbReference type="Proteomes" id="UP000526003">
    <property type="component" value="Unassembled WGS sequence"/>
</dbReference>
<feature type="domain" description="OmpR/PhoB-type" evidence="3">
    <location>
        <begin position="4"/>
        <end position="107"/>
    </location>
</feature>
<evidence type="ECO:0000259" key="3">
    <source>
        <dbReference type="PROSITE" id="PS51755"/>
    </source>
</evidence>
<dbReference type="EMBL" id="JACMYG010000003">
    <property type="protein sequence ID" value="MBC2688981.1"/>
    <property type="molecule type" value="Genomic_DNA"/>
</dbReference>
<comment type="caution">
    <text evidence="4">The sequence shown here is derived from an EMBL/GenBank/DDBJ whole genome shotgun (WGS) entry which is preliminary data.</text>
</comment>
<keyword evidence="1 2" id="KW-0238">DNA-binding</keyword>
<keyword evidence="5" id="KW-1185">Reference proteome</keyword>
<organism evidence="4 5">
    <name type="scientific">Pseudomonas kielensis</name>
    <dbReference type="NCBI Taxonomy" id="2762577"/>
    <lineage>
        <taxon>Bacteria</taxon>
        <taxon>Pseudomonadati</taxon>
        <taxon>Pseudomonadota</taxon>
        <taxon>Gammaproteobacteria</taxon>
        <taxon>Pseudomonadales</taxon>
        <taxon>Pseudomonadaceae</taxon>
        <taxon>Pseudomonas</taxon>
    </lineage>
</organism>
<dbReference type="InterPro" id="IPR036388">
    <property type="entry name" value="WH-like_DNA-bd_sf"/>
</dbReference>
<evidence type="ECO:0000313" key="4">
    <source>
        <dbReference type="EMBL" id="MBC2688981.1"/>
    </source>
</evidence>
<dbReference type="SMART" id="SM00862">
    <property type="entry name" value="Trans_reg_C"/>
    <property type="match status" value="1"/>
</dbReference>
<dbReference type="GO" id="GO:0003677">
    <property type="term" value="F:DNA binding"/>
    <property type="evidence" value="ECO:0007669"/>
    <property type="project" value="UniProtKB-UniRule"/>
</dbReference>
<dbReference type="InterPro" id="IPR016032">
    <property type="entry name" value="Sig_transdc_resp-reg_C-effctor"/>
</dbReference>
<dbReference type="CDD" id="cd00383">
    <property type="entry name" value="trans_reg_C"/>
    <property type="match status" value="1"/>
</dbReference>
<proteinExistence type="predicted"/>
<dbReference type="SUPFAM" id="SSF46894">
    <property type="entry name" value="C-terminal effector domain of the bipartite response regulators"/>
    <property type="match status" value="1"/>
</dbReference>